<evidence type="ECO:0000313" key="3">
    <source>
        <dbReference type="Proteomes" id="UP000008631"/>
    </source>
</evidence>
<dbReference type="InParanoid" id="E8R4M4"/>
<dbReference type="STRING" id="575540.Isop_0018"/>
<dbReference type="OrthoDB" id="253764at2"/>
<dbReference type="eggNOG" id="COG4372">
    <property type="taxonomic scope" value="Bacteria"/>
</dbReference>
<keyword evidence="1" id="KW-0175">Coiled coil</keyword>
<dbReference type="Gene3D" id="1.10.287.1490">
    <property type="match status" value="1"/>
</dbReference>
<evidence type="ECO:0008006" key="4">
    <source>
        <dbReference type="Google" id="ProtNLM"/>
    </source>
</evidence>
<name>E8R4M4_ISOPI</name>
<dbReference type="Proteomes" id="UP000008631">
    <property type="component" value="Chromosome"/>
</dbReference>
<evidence type="ECO:0000313" key="2">
    <source>
        <dbReference type="EMBL" id="ADV60615.1"/>
    </source>
</evidence>
<dbReference type="RefSeq" id="WP_013562904.1">
    <property type="nucleotide sequence ID" value="NC_014962.1"/>
</dbReference>
<reference key="1">
    <citation type="submission" date="2010-11" db="EMBL/GenBank/DDBJ databases">
        <title>The complete sequence of chromosome of Isophaera pallida ATCC 43644.</title>
        <authorList>
            <consortium name="US DOE Joint Genome Institute (JGI-PGF)"/>
            <person name="Lucas S."/>
            <person name="Copeland A."/>
            <person name="Lapidus A."/>
            <person name="Bruce D."/>
            <person name="Goodwin L."/>
            <person name="Pitluck S."/>
            <person name="Kyrpides N."/>
            <person name="Mavromatis K."/>
            <person name="Pagani I."/>
            <person name="Ivanova N."/>
            <person name="Saunders E."/>
            <person name="Brettin T."/>
            <person name="Detter J.C."/>
            <person name="Han C."/>
            <person name="Tapia R."/>
            <person name="Land M."/>
            <person name="Hauser L."/>
            <person name="Markowitz V."/>
            <person name="Cheng J.-F."/>
            <person name="Hugenholtz P."/>
            <person name="Woyke T."/>
            <person name="Wu D."/>
            <person name="Eisen J.A."/>
        </authorList>
    </citation>
    <scope>NUCLEOTIDE SEQUENCE</scope>
    <source>
        <strain>ATCC 43644</strain>
    </source>
</reference>
<proteinExistence type="predicted"/>
<organism evidence="2 3">
    <name type="scientific">Isosphaera pallida (strain ATCC 43644 / DSM 9630 / IS1B)</name>
    <dbReference type="NCBI Taxonomy" id="575540"/>
    <lineage>
        <taxon>Bacteria</taxon>
        <taxon>Pseudomonadati</taxon>
        <taxon>Planctomycetota</taxon>
        <taxon>Planctomycetia</taxon>
        <taxon>Isosphaerales</taxon>
        <taxon>Isosphaeraceae</taxon>
        <taxon>Isosphaera</taxon>
    </lineage>
</organism>
<sequence>MNFVGKILVLVILVFSILFASLASVVFATAKNHRVELTKQRDQFNRDLAAIRAERDRLTQDLSNAESDRVNLAQEVQKLKEQLETIGNTITAIEDDRKAARTELEVVNRALEAAQSEAAFRLREMEVLSVNLKKSQDDANALKIEQTNLNAKIAELTRELATAKAQNATLREDNAAYAAWMRSKGFNDDIATIRGVSAPPKVEGIVLRVDSSNKRLEISIGSDVGLVPDHELFVYRTSPPEFLGKIRIVETDPDRSAAVVVGKTYQGKLLQEGDIVSATLPRGF</sequence>
<keyword evidence="3" id="KW-1185">Reference proteome</keyword>
<dbReference type="KEGG" id="ipa:Isop_0018"/>
<accession>E8R4M4</accession>
<protein>
    <recommendedName>
        <fullName evidence="4">Chromosome partition protein Smc</fullName>
    </recommendedName>
</protein>
<dbReference type="HOGENOM" id="CLU_084476_0_0_0"/>
<feature type="coiled-coil region" evidence="1">
    <location>
        <begin position="34"/>
        <end position="173"/>
    </location>
</feature>
<dbReference type="AlphaFoldDB" id="E8R4M4"/>
<gene>
    <name evidence="2" type="ordered locus">Isop_0018</name>
</gene>
<dbReference type="EMBL" id="CP002353">
    <property type="protein sequence ID" value="ADV60615.1"/>
    <property type="molecule type" value="Genomic_DNA"/>
</dbReference>
<evidence type="ECO:0000256" key="1">
    <source>
        <dbReference type="SAM" id="Coils"/>
    </source>
</evidence>
<reference evidence="2 3" key="2">
    <citation type="journal article" date="2011" name="Stand. Genomic Sci.">
        <title>Complete genome sequence of Isosphaera pallida type strain (IS1B).</title>
        <authorList>
            <consortium name="US DOE Joint Genome Institute (JGI-PGF)"/>
            <person name="Goker M."/>
            <person name="Cleland D."/>
            <person name="Saunders E."/>
            <person name="Lapidus A."/>
            <person name="Nolan M."/>
            <person name="Lucas S."/>
            <person name="Hammon N."/>
            <person name="Deshpande S."/>
            <person name="Cheng J.F."/>
            <person name="Tapia R."/>
            <person name="Han C."/>
            <person name="Goodwin L."/>
            <person name="Pitluck S."/>
            <person name="Liolios K."/>
            <person name="Pagani I."/>
            <person name="Ivanova N."/>
            <person name="Mavromatis K."/>
            <person name="Pati A."/>
            <person name="Chen A."/>
            <person name="Palaniappan K."/>
            <person name="Land M."/>
            <person name="Hauser L."/>
            <person name="Chang Y.J."/>
            <person name="Jeffries C.D."/>
            <person name="Detter J.C."/>
            <person name="Beck B."/>
            <person name="Woyke T."/>
            <person name="Bristow J."/>
            <person name="Eisen J.A."/>
            <person name="Markowitz V."/>
            <person name="Hugenholtz P."/>
            <person name="Kyrpides N.C."/>
            <person name="Klenk H.P."/>
        </authorList>
    </citation>
    <scope>NUCLEOTIDE SEQUENCE [LARGE SCALE GENOMIC DNA]</scope>
    <source>
        <strain evidence="3">ATCC 43644 / DSM 9630 / IS1B</strain>
    </source>
</reference>